<dbReference type="InterPro" id="IPR050863">
    <property type="entry name" value="CenT-Element_Derived"/>
</dbReference>
<feature type="coiled-coil region" evidence="2">
    <location>
        <begin position="593"/>
        <end position="689"/>
    </location>
</feature>
<dbReference type="InterPro" id="IPR002156">
    <property type="entry name" value="RNaseH_domain"/>
</dbReference>
<dbReference type="Gene3D" id="3.30.420.10">
    <property type="entry name" value="Ribonuclease H-like superfamily/Ribonuclease H"/>
    <property type="match status" value="1"/>
</dbReference>
<protein>
    <recommendedName>
        <fullName evidence="7">HTH CENPB-type domain-containing protein</fullName>
    </recommendedName>
</protein>
<dbReference type="GO" id="GO:0003677">
    <property type="term" value="F:DNA binding"/>
    <property type="evidence" value="ECO:0007669"/>
    <property type="project" value="UniProtKB-KW"/>
</dbReference>
<feature type="domain" description="HTH CENPB-type" evidence="4">
    <location>
        <begin position="230"/>
        <end position="303"/>
    </location>
</feature>
<evidence type="ECO:0000259" key="3">
    <source>
        <dbReference type="PROSITE" id="PS50879"/>
    </source>
</evidence>
<feature type="domain" description="RNase H type-1" evidence="3">
    <location>
        <begin position="1"/>
        <end position="30"/>
    </location>
</feature>
<evidence type="ECO:0000313" key="5">
    <source>
        <dbReference type="EMBL" id="KAG9193928.1"/>
    </source>
</evidence>
<dbReference type="PROSITE" id="PS51253">
    <property type="entry name" value="HTH_CENPB"/>
    <property type="match status" value="1"/>
</dbReference>
<dbReference type="AlphaFoldDB" id="A0AAD4NTJ6"/>
<sequence length="693" mass="78018">MPDIKIRWAPGHTNIEGNEAADSLADAEAREPTTPFGLAAQPTVSGIRTIRKAALATASAAWWSSAKSKLSNWYTQWKLPYQPTRPTQELALTRPTLARLLAIRTSNGDFAWYHQKFHHDNATLKCTCGRPKTPLHIVLCRKTTTARVFRRWPKRPPAPPRTPSEATKYLQTLWEEPEDFAAFLEITGFYSTISSYRNNPKQSVRALAAAYDVPKSTLQTRLHGVQPRSEILSTRRKLSPIEEQSLVQWILDLDRRGFPPHVIDVRRMADTLLAARGQDPPPQPVGKNWMSRFIQSQPELQTKWSRRLNSQRADSEDPIAIVAWFKLVEETRQTYGVLDQDIYNFDETGFAIGVAATSKVVTSSDRIGRAVVVQPSNREWVTAIECINASGWYLPPFVILSGKVHQASWYNGLPLDWIIGVSDNGWTTDELGFEWVKHFNQHTASRTAGVYRLLILDGHSSHATPEFDQYCAENKILTLCMPPHTSHLLQPLDVSCYSPLKRAYGREIEELARQGAYHIDKIDFLTAYTRIRPIVFTQQNIQAGFQATGLVPPSPDRVLSSLTVARTPSPPQTTTDNNAATQAAAQTETPHTVAELQQQVRYLQERLRRQSESPTNVAIRQLAKSAQLAMQSATILAEENKRLRAENQRQQQKKSQQRQYIASGGVLQVQQAQQLAAEAERVVMEASQSQAVR</sequence>
<dbReference type="GO" id="GO:0005634">
    <property type="term" value="C:nucleus"/>
    <property type="evidence" value="ECO:0007669"/>
    <property type="project" value="TreeGrafter"/>
</dbReference>
<dbReference type="Pfam" id="PF03184">
    <property type="entry name" value="DDE_1"/>
    <property type="match status" value="1"/>
</dbReference>
<organism evidence="5 6">
    <name type="scientific">Alternaria panax</name>
    <dbReference type="NCBI Taxonomy" id="48097"/>
    <lineage>
        <taxon>Eukaryota</taxon>
        <taxon>Fungi</taxon>
        <taxon>Dikarya</taxon>
        <taxon>Ascomycota</taxon>
        <taxon>Pezizomycotina</taxon>
        <taxon>Dothideomycetes</taxon>
        <taxon>Pleosporomycetidae</taxon>
        <taxon>Pleosporales</taxon>
        <taxon>Pleosporineae</taxon>
        <taxon>Pleosporaceae</taxon>
        <taxon>Alternaria</taxon>
        <taxon>Alternaria sect. Panax</taxon>
    </lineage>
</organism>
<dbReference type="SMART" id="SM00674">
    <property type="entry name" value="CENPB"/>
    <property type="match status" value="1"/>
</dbReference>
<dbReference type="PANTHER" id="PTHR19303">
    <property type="entry name" value="TRANSPOSON"/>
    <property type="match status" value="1"/>
</dbReference>
<dbReference type="InterPro" id="IPR004875">
    <property type="entry name" value="DDE_SF_endonuclease_dom"/>
</dbReference>
<dbReference type="InterPro" id="IPR012337">
    <property type="entry name" value="RNaseH-like_sf"/>
</dbReference>
<keyword evidence="2" id="KW-0175">Coiled coil</keyword>
<dbReference type="InterPro" id="IPR006600">
    <property type="entry name" value="HTH_CenpB_DNA-bd_dom"/>
</dbReference>
<dbReference type="SUPFAM" id="SSF53098">
    <property type="entry name" value="Ribonuclease H-like"/>
    <property type="match status" value="1"/>
</dbReference>
<dbReference type="InterPro" id="IPR036397">
    <property type="entry name" value="RNaseH_sf"/>
</dbReference>
<dbReference type="Pfam" id="PF03221">
    <property type="entry name" value="HTH_Tnp_Tc5"/>
    <property type="match status" value="1"/>
</dbReference>
<dbReference type="EMBL" id="JAANER010000002">
    <property type="protein sequence ID" value="KAG9193928.1"/>
    <property type="molecule type" value="Genomic_DNA"/>
</dbReference>
<proteinExistence type="predicted"/>
<name>A0AAD4NTJ6_9PLEO</name>
<accession>A0AAD4NTJ6</accession>
<dbReference type="Proteomes" id="UP001199106">
    <property type="component" value="Unassembled WGS sequence"/>
</dbReference>
<dbReference type="PROSITE" id="PS50879">
    <property type="entry name" value="RNASE_H_1"/>
    <property type="match status" value="1"/>
</dbReference>
<dbReference type="PANTHER" id="PTHR19303:SF62">
    <property type="entry name" value="HTH CENPB-TYPE DOMAIN-CONTAINING PROTEIN-RELATED"/>
    <property type="match status" value="1"/>
</dbReference>
<dbReference type="GO" id="GO:0004523">
    <property type="term" value="F:RNA-DNA hybrid ribonuclease activity"/>
    <property type="evidence" value="ECO:0007669"/>
    <property type="project" value="InterPro"/>
</dbReference>
<keyword evidence="6" id="KW-1185">Reference proteome</keyword>
<comment type="caution">
    <text evidence="5">The sequence shown here is derived from an EMBL/GenBank/DDBJ whole genome shotgun (WGS) entry which is preliminary data.</text>
</comment>
<evidence type="ECO:0000259" key="4">
    <source>
        <dbReference type="PROSITE" id="PS51253"/>
    </source>
</evidence>
<evidence type="ECO:0000256" key="1">
    <source>
        <dbReference type="ARBA" id="ARBA00023125"/>
    </source>
</evidence>
<evidence type="ECO:0008006" key="7">
    <source>
        <dbReference type="Google" id="ProtNLM"/>
    </source>
</evidence>
<keyword evidence="1" id="KW-0238">DNA-binding</keyword>
<reference evidence="5" key="1">
    <citation type="submission" date="2021-07" db="EMBL/GenBank/DDBJ databases">
        <title>Genome Resource of American Ginseng Black Spot Pathogen Alternaria panax.</title>
        <authorList>
            <person name="Qiu C."/>
            <person name="Wang W."/>
            <person name="Liu Z."/>
        </authorList>
    </citation>
    <scope>NUCLEOTIDE SEQUENCE</scope>
    <source>
        <strain evidence="5">BNCC115425</strain>
    </source>
</reference>
<evidence type="ECO:0000256" key="2">
    <source>
        <dbReference type="SAM" id="Coils"/>
    </source>
</evidence>
<gene>
    <name evidence="5" type="ORF">G6011_03963</name>
</gene>
<evidence type="ECO:0000313" key="6">
    <source>
        <dbReference type="Proteomes" id="UP001199106"/>
    </source>
</evidence>